<dbReference type="RefSeq" id="WP_311368471.1">
    <property type="nucleotide sequence ID" value="NZ_JAVRHX010000002.1"/>
</dbReference>
<accession>A0ABU2ZU54</accession>
<gene>
    <name evidence="3" type="ORF">RM552_08880</name>
</gene>
<sequence>MLKNNANARKSLVFIIAFLLMSCVSTSLDNNLDTTLEGKGNNLVFSWSEQHPFAQTYKTARIQLVAEYVEQDPNGRTRNVKQVLSQPARNFSEINTKVFTLPPKLRSIPASSNVCLYLSMNNQPIPVRASVAGSESSRFAFPFWQKNVYSQTKSEYYSRILARAKANLAKAVNAEQQALKAPFSRLNEFNSVLKKENNKGLSSISRIEQCDDIVIEPQFAKKTLDILSEEQILPTANAICTAASFDLIDQFIPLYSKAKTDSAKEFYRKRMADFSTALILPAIYRFKNQLQQAGFFASAQYMSIKPIYERFEKLAEFADQYKQQANVFKPSGIKIFTSPYTFEAGKLTIFDSLLGIPNKNYTGAQLREVVYNESSEITYCTHDFIKHLNTKRQSFALNIENAPKRAIAANTYFKNYCKSVFNNKVDTASKYTNQRIQAEKTLAQLQAEYDESELQNENNRAATDQQLNQLACKI</sequence>
<evidence type="ECO:0000313" key="3">
    <source>
        <dbReference type="EMBL" id="MDT0594952.1"/>
    </source>
</evidence>
<protein>
    <recommendedName>
        <fullName evidence="5">Lipoprotein</fullName>
    </recommendedName>
</protein>
<evidence type="ECO:0000256" key="1">
    <source>
        <dbReference type="SAM" id="Coils"/>
    </source>
</evidence>
<keyword evidence="4" id="KW-1185">Reference proteome</keyword>
<feature type="signal peptide" evidence="2">
    <location>
        <begin position="1"/>
        <end position="29"/>
    </location>
</feature>
<evidence type="ECO:0008006" key="5">
    <source>
        <dbReference type="Google" id="ProtNLM"/>
    </source>
</evidence>
<proteinExistence type="predicted"/>
<dbReference type="PROSITE" id="PS51257">
    <property type="entry name" value="PROKAR_LIPOPROTEIN"/>
    <property type="match status" value="1"/>
</dbReference>
<evidence type="ECO:0000313" key="4">
    <source>
        <dbReference type="Proteomes" id="UP001253545"/>
    </source>
</evidence>
<dbReference type="EMBL" id="JAVRHX010000002">
    <property type="protein sequence ID" value="MDT0594952.1"/>
    <property type="molecule type" value="Genomic_DNA"/>
</dbReference>
<name>A0ABU2ZU54_9ALTE</name>
<keyword evidence="1" id="KW-0175">Coiled coil</keyword>
<dbReference type="Proteomes" id="UP001253545">
    <property type="component" value="Unassembled WGS sequence"/>
</dbReference>
<keyword evidence="2" id="KW-0732">Signal</keyword>
<reference evidence="3 4" key="1">
    <citation type="submission" date="2023-09" db="EMBL/GenBank/DDBJ databases">
        <authorList>
            <person name="Rey-Velasco X."/>
        </authorList>
    </citation>
    <scope>NUCLEOTIDE SEQUENCE [LARGE SCALE GENOMIC DNA]</scope>
    <source>
        <strain evidence="3 4">P117</strain>
    </source>
</reference>
<feature type="chain" id="PRO_5045920914" description="Lipoprotein" evidence="2">
    <location>
        <begin position="30"/>
        <end position="474"/>
    </location>
</feature>
<feature type="coiled-coil region" evidence="1">
    <location>
        <begin position="428"/>
        <end position="462"/>
    </location>
</feature>
<evidence type="ECO:0000256" key="2">
    <source>
        <dbReference type="SAM" id="SignalP"/>
    </source>
</evidence>
<comment type="caution">
    <text evidence="3">The sequence shown here is derived from an EMBL/GenBank/DDBJ whole genome shotgun (WGS) entry which is preliminary data.</text>
</comment>
<organism evidence="3 4">
    <name type="scientific">Glaciecola petra</name>
    <dbReference type="NCBI Taxonomy" id="3075602"/>
    <lineage>
        <taxon>Bacteria</taxon>
        <taxon>Pseudomonadati</taxon>
        <taxon>Pseudomonadota</taxon>
        <taxon>Gammaproteobacteria</taxon>
        <taxon>Alteromonadales</taxon>
        <taxon>Alteromonadaceae</taxon>
        <taxon>Glaciecola</taxon>
    </lineage>
</organism>